<proteinExistence type="predicted"/>
<reference evidence="2 3" key="1">
    <citation type="journal article" date="2016" name="Nat. Commun.">
        <title>Extremotolerant tardigrade genome and improved radiotolerance of human cultured cells by tardigrade-unique protein.</title>
        <authorList>
            <person name="Hashimoto T."/>
            <person name="Horikawa D.D."/>
            <person name="Saito Y."/>
            <person name="Kuwahara H."/>
            <person name="Kozuka-Hata H."/>
            <person name="Shin-I T."/>
            <person name="Minakuchi Y."/>
            <person name="Ohishi K."/>
            <person name="Motoyama A."/>
            <person name="Aizu T."/>
            <person name="Enomoto A."/>
            <person name="Kondo K."/>
            <person name="Tanaka S."/>
            <person name="Hara Y."/>
            <person name="Koshikawa S."/>
            <person name="Sagara H."/>
            <person name="Miura T."/>
            <person name="Yokobori S."/>
            <person name="Miyagawa K."/>
            <person name="Suzuki Y."/>
            <person name="Kubo T."/>
            <person name="Oyama M."/>
            <person name="Kohara Y."/>
            <person name="Fujiyama A."/>
            <person name="Arakawa K."/>
            <person name="Katayama T."/>
            <person name="Toyoda A."/>
            <person name="Kunieda T."/>
        </authorList>
    </citation>
    <scope>NUCLEOTIDE SEQUENCE [LARGE SCALE GENOMIC DNA]</scope>
    <source>
        <strain evidence="2 3">YOKOZUNA-1</strain>
    </source>
</reference>
<gene>
    <name evidence="2" type="primary">RvY_07319-1</name>
    <name evidence="2" type="synonym">RvY_07319.1</name>
    <name evidence="2" type="ORF">RvY_07319</name>
</gene>
<evidence type="ECO:0000313" key="3">
    <source>
        <dbReference type="Proteomes" id="UP000186922"/>
    </source>
</evidence>
<organism evidence="2 3">
    <name type="scientific">Ramazzottius varieornatus</name>
    <name type="common">Water bear</name>
    <name type="synonym">Tardigrade</name>
    <dbReference type="NCBI Taxonomy" id="947166"/>
    <lineage>
        <taxon>Eukaryota</taxon>
        <taxon>Metazoa</taxon>
        <taxon>Ecdysozoa</taxon>
        <taxon>Tardigrada</taxon>
        <taxon>Eutardigrada</taxon>
        <taxon>Parachela</taxon>
        <taxon>Hypsibioidea</taxon>
        <taxon>Ramazzottiidae</taxon>
        <taxon>Ramazzottius</taxon>
    </lineage>
</organism>
<dbReference type="AlphaFoldDB" id="A0A1D1VA70"/>
<accession>A0A1D1VA70</accession>
<feature type="compositionally biased region" description="Polar residues" evidence="1">
    <location>
        <begin position="68"/>
        <end position="82"/>
    </location>
</feature>
<protein>
    <submittedName>
        <fullName evidence="2">Uncharacterized protein</fullName>
    </submittedName>
</protein>
<feature type="region of interest" description="Disordered" evidence="1">
    <location>
        <begin position="52"/>
        <end position="124"/>
    </location>
</feature>
<evidence type="ECO:0000313" key="2">
    <source>
        <dbReference type="EMBL" id="GAU95753.1"/>
    </source>
</evidence>
<comment type="caution">
    <text evidence="2">The sequence shown here is derived from an EMBL/GenBank/DDBJ whole genome shotgun (WGS) entry which is preliminary data.</text>
</comment>
<evidence type="ECO:0000256" key="1">
    <source>
        <dbReference type="SAM" id="MobiDB-lite"/>
    </source>
</evidence>
<feature type="compositionally biased region" description="Polar residues" evidence="1">
    <location>
        <begin position="92"/>
        <end position="117"/>
    </location>
</feature>
<keyword evidence="3" id="KW-1185">Reference proteome</keyword>
<sequence length="142" mass="16106">MQDLEDKTAEHEIQLFDFSSFWVPEDKTTSEIANEEAPAKPRVLKVRQLTPFHTTQASQRESARVLSNPKSLLSARSISPRSRMSDSENVPPGNTASFKDTQTSNRFAKNFTQQPNHPHQHMRARETNPTGLFNQVAHGFCQ</sequence>
<dbReference type="Proteomes" id="UP000186922">
    <property type="component" value="Unassembled WGS sequence"/>
</dbReference>
<name>A0A1D1VA70_RAMVA</name>
<dbReference type="EMBL" id="BDGG01000003">
    <property type="protein sequence ID" value="GAU95753.1"/>
    <property type="molecule type" value="Genomic_DNA"/>
</dbReference>